<dbReference type="Proteomes" id="UP000326671">
    <property type="component" value="Unassembled WGS sequence"/>
</dbReference>
<evidence type="ECO:0000256" key="2">
    <source>
        <dbReference type="ARBA" id="ARBA00022475"/>
    </source>
</evidence>
<dbReference type="InterPro" id="IPR032816">
    <property type="entry name" value="VTT_dom"/>
</dbReference>
<evidence type="ECO:0000313" key="8">
    <source>
        <dbReference type="EMBL" id="KAA9023618.1"/>
    </source>
</evidence>
<evidence type="ECO:0000256" key="4">
    <source>
        <dbReference type="ARBA" id="ARBA00022989"/>
    </source>
</evidence>
<dbReference type="PANTHER" id="PTHR12677">
    <property type="entry name" value="GOLGI APPARATUS MEMBRANE PROTEIN TVP38-RELATED"/>
    <property type="match status" value="1"/>
</dbReference>
<proteinExistence type="inferred from homology"/>
<dbReference type="AlphaFoldDB" id="A0A5J5HTD0"/>
<feature type="transmembrane region" description="Helical" evidence="6">
    <location>
        <begin position="7"/>
        <end position="27"/>
    </location>
</feature>
<feature type="domain" description="VTT" evidence="7">
    <location>
        <begin position="72"/>
        <end position="176"/>
    </location>
</feature>
<keyword evidence="5 6" id="KW-0472">Membrane</keyword>
<reference evidence="8 9" key="1">
    <citation type="submission" date="2019-09" db="EMBL/GenBank/DDBJ databases">
        <title>Whole genome sequences of isolates from the Mars Exploration Rovers.</title>
        <authorList>
            <person name="Seuylemezian A."/>
            <person name="Vaishampayan P."/>
        </authorList>
    </citation>
    <scope>NUCLEOTIDE SEQUENCE [LARGE SCALE GENOMIC DNA]</scope>
    <source>
        <strain evidence="8 9">MER_TA_151</strain>
    </source>
</reference>
<keyword evidence="4 6" id="KW-1133">Transmembrane helix</keyword>
<dbReference type="EMBL" id="VYKL01000019">
    <property type="protein sequence ID" value="KAA9023618.1"/>
    <property type="molecule type" value="Genomic_DNA"/>
</dbReference>
<gene>
    <name evidence="8" type="ORF">F4V44_13240</name>
</gene>
<accession>A0A5J5HTD0</accession>
<evidence type="ECO:0000256" key="1">
    <source>
        <dbReference type="ARBA" id="ARBA00004651"/>
    </source>
</evidence>
<dbReference type="PANTHER" id="PTHR12677:SF59">
    <property type="entry name" value="GOLGI APPARATUS MEMBRANE PROTEIN TVP38-RELATED"/>
    <property type="match status" value="1"/>
</dbReference>
<feature type="transmembrane region" description="Helical" evidence="6">
    <location>
        <begin position="189"/>
        <end position="205"/>
    </location>
</feature>
<dbReference type="OrthoDB" id="9812980at2"/>
<dbReference type="InterPro" id="IPR015414">
    <property type="entry name" value="TMEM64"/>
</dbReference>
<name>A0A5J5HTD0_9BACI</name>
<dbReference type="GO" id="GO:0005886">
    <property type="term" value="C:plasma membrane"/>
    <property type="evidence" value="ECO:0007669"/>
    <property type="project" value="UniProtKB-SubCell"/>
</dbReference>
<evidence type="ECO:0000256" key="5">
    <source>
        <dbReference type="ARBA" id="ARBA00023136"/>
    </source>
</evidence>
<evidence type="ECO:0000256" key="3">
    <source>
        <dbReference type="ARBA" id="ARBA00022692"/>
    </source>
</evidence>
<dbReference type="Pfam" id="PF09335">
    <property type="entry name" value="VTT_dom"/>
    <property type="match status" value="1"/>
</dbReference>
<feature type="transmembrane region" description="Helical" evidence="6">
    <location>
        <begin position="47"/>
        <end position="74"/>
    </location>
</feature>
<keyword evidence="9" id="KW-1185">Reference proteome</keyword>
<feature type="transmembrane region" description="Helical" evidence="6">
    <location>
        <begin position="127"/>
        <end position="149"/>
    </location>
</feature>
<keyword evidence="2 6" id="KW-1003">Cell membrane</keyword>
<comment type="similarity">
    <text evidence="6">Belongs to the TVP38/TMEM64 family.</text>
</comment>
<feature type="transmembrane region" description="Helical" evidence="6">
    <location>
        <begin position="86"/>
        <end position="107"/>
    </location>
</feature>
<evidence type="ECO:0000259" key="7">
    <source>
        <dbReference type="Pfam" id="PF09335"/>
    </source>
</evidence>
<sequence length="224" mass="26163">MIQIKNWIKSLTFLLIISIMIYAMFHAEWFQVIKSGNIGKIIHENLWITLLITLLIMIIQNTFTIIPLILVITINYTLFGFINGFLWSWLTSIIAAALMFYGSRYLFQDWVLPRINKDFVEKIERNGFLFIFQARIMPFIPTSLINILGGISSIQFNSFITATIFGNFLYFFVLILIPAGLMNSQMKDFFIEAFVLMAIIMFLLYKWKKKKRGERTISDHSKGV</sequence>
<protein>
    <recommendedName>
        <fullName evidence="6">TVP38/TMEM64 family membrane protein</fullName>
    </recommendedName>
</protein>
<feature type="transmembrane region" description="Helical" evidence="6">
    <location>
        <begin position="156"/>
        <end position="177"/>
    </location>
</feature>
<evidence type="ECO:0000256" key="6">
    <source>
        <dbReference type="RuleBase" id="RU366058"/>
    </source>
</evidence>
<comment type="subcellular location">
    <subcellularLocation>
        <location evidence="1 6">Cell membrane</location>
        <topology evidence="1 6">Multi-pass membrane protein</topology>
    </subcellularLocation>
</comment>
<organism evidence="8 9">
    <name type="scientific">Niallia endozanthoxylica</name>
    <dbReference type="NCBI Taxonomy" id="2036016"/>
    <lineage>
        <taxon>Bacteria</taxon>
        <taxon>Bacillati</taxon>
        <taxon>Bacillota</taxon>
        <taxon>Bacilli</taxon>
        <taxon>Bacillales</taxon>
        <taxon>Bacillaceae</taxon>
        <taxon>Niallia</taxon>
    </lineage>
</organism>
<comment type="caution">
    <text evidence="8">The sequence shown here is derived from an EMBL/GenBank/DDBJ whole genome shotgun (WGS) entry which is preliminary data.</text>
</comment>
<evidence type="ECO:0000313" key="9">
    <source>
        <dbReference type="Proteomes" id="UP000326671"/>
    </source>
</evidence>
<keyword evidence="3 6" id="KW-0812">Transmembrane</keyword>